<dbReference type="WBParaSite" id="ALUE_0000937001-mRNA-1">
    <property type="protein sequence ID" value="ALUE_0000937001-mRNA-1"/>
    <property type="gene ID" value="ALUE_0000937001"/>
</dbReference>
<proteinExistence type="predicted"/>
<evidence type="ECO:0000313" key="2">
    <source>
        <dbReference type="WBParaSite" id="ALUE_0000937001-mRNA-1"/>
    </source>
</evidence>
<name>A0A9J2PH98_ASCLU</name>
<evidence type="ECO:0000313" key="1">
    <source>
        <dbReference type="Proteomes" id="UP000036681"/>
    </source>
</evidence>
<keyword evidence="1" id="KW-1185">Reference proteome</keyword>
<reference evidence="2" key="1">
    <citation type="submission" date="2023-03" db="UniProtKB">
        <authorList>
            <consortium name="WormBaseParasite"/>
        </authorList>
    </citation>
    <scope>IDENTIFICATION</scope>
</reference>
<dbReference type="Proteomes" id="UP000036681">
    <property type="component" value="Unplaced"/>
</dbReference>
<sequence>MPVSAALLTYECKHNLWFRCSEKKSDSFMLKEIKWSVCQVQLTSAQKRTSTYKEYGT</sequence>
<accession>A0A9J2PH98</accession>
<organism evidence="1 2">
    <name type="scientific">Ascaris lumbricoides</name>
    <name type="common">Giant roundworm</name>
    <dbReference type="NCBI Taxonomy" id="6252"/>
    <lineage>
        <taxon>Eukaryota</taxon>
        <taxon>Metazoa</taxon>
        <taxon>Ecdysozoa</taxon>
        <taxon>Nematoda</taxon>
        <taxon>Chromadorea</taxon>
        <taxon>Rhabditida</taxon>
        <taxon>Spirurina</taxon>
        <taxon>Ascaridomorpha</taxon>
        <taxon>Ascaridoidea</taxon>
        <taxon>Ascarididae</taxon>
        <taxon>Ascaris</taxon>
    </lineage>
</organism>
<protein>
    <submittedName>
        <fullName evidence="2">Uncharacterized protein</fullName>
    </submittedName>
</protein>
<dbReference type="AlphaFoldDB" id="A0A9J2PH98"/>